<protein>
    <submittedName>
        <fullName evidence="2">Uncharacterized protein</fullName>
    </submittedName>
</protein>
<reference evidence="2 3" key="1">
    <citation type="submission" date="2019-07" db="EMBL/GenBank/DDBJ databases">
        <title>Genomics analysis of Aphanomyces spp. identifies a new class of oomycete effector associated with host adaptation.</title>
        <authorList>
            <person name="Gaulin E."/>
        </authorList>
    </citation>
    <scope>NUCLEOTIDE SEQUENCE [LARGE SCALE GENOMIC DNA]</scope>
    <source>
        <strain evidence="2 3">ATCC 201684</strain>
    </source>
</reference>
<keyword evidence="3" id="KW-1185">Reference proteome</keyword>
<comment type="caution">
    <text evidence="2">The sequence shown here is derived from an EMBL/GenBank/DDBJ whole genome shotgun (WGS) entry which is preliminary data.</text>
</comment>
<dbReference type="EMBL" id="VJMJ01000063">
    <property type="protein sequence ID" value="KAF0739628.1"/>
    <property type="molecule type" value="Genomic_DNA"/>
</dbReference>
<feature type="transmembrane region" description="Helical" evidence="1">
    <location>
        <begin position="94"/>
        <end position="113"/>
    </location>
</feature>
<accession>A0A6G0XH95</accession>
<evidence type="ECO:0000313" key="2">
    <source>
        <dbReference type="EMBL" id="KAF0739628.1"/>
    </source>
</evidence>
<dbReference type="VEuPathDB" id="FungiDB:AeMF1_009782"/>
<evidence type="ECO:0000313" key="3">
    <source>
        <dbReference type="Proteomes" id="UP000481153"/>
    </source>
</evidence>
<evidence type="ECO:0000256" key="1">
    <source>
        <dbReference type="SAM" id="Phobius"/>
    </source>
</evidence>
<proteinExistence type="predicted"/>
<keyword evidence="1" id="KW-1133">Transmembrane helix</keyword>
<organism evidence="2 3">
    <name type="scientific">Aphanomyces euteiches</name>
    <dbReference type="NCBI Taxonomy" id="100861"/>
    <lineage>
        <taxon>Eukaryota</taxon>
        <taxon>Sar</taxon>
        <taxon>Stramenopiles</taxon>
        <taxon>Oomycota</taxon>
        <taxon>Saprolegniomycetes</taxon>
        <taxon>Saprolegniales</taxon>
        <taxon>Verrucalvaceae</taxon>
        <taxon>Aphanomyces</taxon>
    </lineage>
</organism>
<feature type="transmembrane region" description="Helical" evidence="1">
    <location>
        <begin position="133"/>
        <end position="158"/>
    </location>
</feature>
<gene>
    <name evidence="2" type="ORF">Ae201684_004802</name>
</gene>
<keyword evidence="1" id="KW-0812">Transmembrane</keyword>
<name>A0A6G0XH95_9STRA</name>
<feature type="transmembrane region" description="Helical" evidence="1">
    <location>
        <begin position="21"/>
        <end position="51"/>
    </location>
</feature>
<dbReference type="Proteomes" id="UP000481153">
    <property type="component" value="Unassembled WGS sequence"/>
</dbReference>
<sequence length="279" mass="30811">MQSSTNSKNAANTDLRVNPSCFTLLAVLMAVVYYGALATDLSLFAFCVMALGQVLSAFAAVVAITCVIDALDCLLMCYVSMLANHAKAPTHERFSPIHVFVTTVLFGTFYFLTEKDAVVYSLANFCVDSMCRWILMIVAWHVIRLVASVGDWLLLSLLSPVAKRIKFPSKWMMPHSKLERGELSLHGAKMEVSYVRTTALCANVYGVDIVVDRANTWSITATMAQVRSLRDCMAYEVDDGEMLHTFQIDSRRNHIEANLVGGAIASQLLPHALIHSIHS</sequence>
<dbReference type="AlphaFoldDB" id="A0A6G0XH95"/>
<keyword evidence="1" id="KW-0472">Membrane</keyword>